<dbReference type="EMBL" id="PSQE01000001">
    <property type="protein sequence ID" value="RHN77028.1"/>
    <property type="molecule type" value="Genomic_DNA"/>
</dbReference>
<sequence>MVSERYPRDEDDDASASASDSVLDEDDDSVSDEVLAVSAPILETSASHDCIFFGSFDSPIVPVSTPSIEPKFDGFSVKIGEISCVFVDSCKNIVNFDDSVFIASEENGYVKVLEPELKIRNSVYGFSEASEHFITHATPVRLRNTVYGVAAARPSALWLLVGKQAEPIASDVDDKIRSFQLHDEFIVDFDPGGSVFSCSLFSVLTVLRRIHFRLWWIPWDRGKKGLCSFDSTHAIAEA</sequence>
<dbReference type="AlphaFoldDB" id="A0A396JL34"/>
<name>A0A396JL34_MEDTR</name>
<comment type="caution">
    <text evidence="2">The sequence shown here is derived from an EMBL/GenBank/DDBJ whole genome shotgun (WGS) entry which is preliminary data.</text>
</comment>
<dbReference type="Proteomes" id="UP000265566">
    <property type="component" value="Chromosome 1"/>
</dbReference>
<dbReference type="Gramene" id="rna435">
    <property type="protein sequence ID" value="RHN77028.1"/>
    <property type="gene ID" value="gene435"/>
</dbReference>
<accession>A0A396JL34</accession>
<reference evidence="2" key="1">
    <citation type="journal article" date="2018" name="Nat. Plants">
        <title>Whole-genome landscape of Medicago truncatula symbiotic genes.</title>
        <authorList>
            <person name="Pecrix Y."/>
            <person name="Gamas P."/>
            <person name="Carrere S."/>
        </authorList>
    </citation>
    <scope>NUCLEOTIDE SEQUENCE</scope>
    <source>
        <tissue evidence="2">Leaves</tissue>
    </source>
</reference>
<evidence type="ECO:0000256" key="1">
    <source>
        <dbReference type="SAM" id="MobiDB-lite"/>
    </source>
</evidence>
<gene>
    <name evidence="2" type="ORF">MtrunA17_Chr1g0150311</name>
</gene>
<proteinExistence type="predicted"/>
<protein>
    <submittedName>
        <fullName evidence="2">Uncharacterized protein</fullName>
    </submittedName>
</protein>
<organism evidence="2">
    <name type="scientific">Medicago truncatula</name>
    <name type="common">Barrel medic</name>
    <name type="synonym">Medicago tribuloides</name>
    <dbReference type="NCBI Taxonomy" id="3880"/>
    <lineage>
        <taxon>Eukaryota</taxon>
        <taxon>Viridiplantae</taxon>
        <taxon>Streptophyta</taxon>
        <taxon>Embryophyta</taxon>
        <taxon>Tracheophyta</taxon>
        <taxon>Spermatophyta</taxon>
        <taxon>Magnoliopsida</taxon>
        <taxon>eudicotyledons</taxon>
        <taxon>Gunneridae</taxon>
        <taxon>Pentapetalae</taxon>
        <taxon>rosids</taxon>
        <taxon>fabids</taxon>
        <taxon>Fabales</taxon>
        <taxon>Fabaceae</taxon>
        <taxon>Papilionoideae</taxon>
        <taxon>50 kb inversion clade</taxon>
        <taxon>NPAAA clade</taxon>
        <taxon>Hologalegina</taxon>
        <taxon>IRL clade</taxon>
        <taxon>Trifolieae</taxon>
        <taxon>Medicago</taxon>
    </lineage>
</organism>
<evidence type="ECO:0000313" key="2">
    <source>
        <dbReference type="EMBL" id="RHN77028.1"/>
    </source>
</evidence>
<feature type="region of interest" description="Disordered" evidence="1">
    <location>
        <begin position="1"/>
        <end position="29"/>
    </location>
</feature>